<keyword evidence="5" id="KW-0597">Phosphoprotein</keyword>
<comment type="subcellular location">
    <subcellularLocation>
        <location evidence="1">Cytoplasm</location>
    </subcellularLocation>
</comment>
<dbReference type="OrthoDB" id="514777at2759"/>
<dbReference type="GO" id="GO:0003729">
    <property type="term" value="F:mRNA binding"/>
    <property type="evidence" value="ECO:0007669"/>
    <property type="project" value="TreeGrafter"/>
</dbReference>
<gene>
    <name evidence="10" type="ORF">WOLCODRAFT_146309</name>
</gene>
<evidence type="ECO:0000256" key="7">
    <source>
        <dbReference type="ARBA" id="ARBA00022917"/>
    </source>
</evidence>
<dbReference type="OMA" id="MEKDHQP"/>
<dbReference type="SMART" id="SM00543">
    <property type="entry name" value="MIF4G"/>
    <property type="match status" value="1"/>
</dbReference>
<feature type="region of interest" description="Disordered" evidence="8">
    <location>
        <begin position="443"/>
        <end position="519"/>
    </location>
</feature>
<dbReference type="FunFam" id="1.25.40.180:FF:000020">
    <property type="entry name" value="Eukaryotic translation initiation factor subunit"/>
    <property type="match status" value="1"/>
</dbReference>
<comment type="similarity">
    <text evidence="2">Belongs to the eukaryotic initiation factor 4G family.</text>
</comment>
<evidence type="ECO:0000256" key="2">
    <source>
        <dbReference type="ARBA" id="ARBA00005775"/>
    </source>
</evidence>
<dbReference type="EMBL" id="KB467887">
    <property type="protein sequence ID" value="PCH36545.1"/>
    <property type="molecule type" value="Genomic_DNA"/>
</dbReference>
<evidence type="ECO:0000256" key="1">
    <source>
        <dbReference type="ARBA" id="ARBA00004496"/>
    </source>
</evidence>
<evidence type="ECO:0000256" key="8">
    <source>
        <dbReference type="SAM" id="MobiDB-lite"/>
    </source>
</evidence>
<evidence type="ECO:0000313" key="10">
    <source>
        <dbReference type="EMBL" id="PCH36545.1"/>
    </source>
</evidence>
<feature type="compositionally biased region" description="Basic and acidic residues" evidence="8">
    <location>
        <begin position="504"/>
        <end position="514"/>
    </location>
</feature>
<dbReference type="Proteomes" id="UP000218811">
    <property type="component" value="Unassembled WGS sequence"/>
</dbReference>
<evidence type="ECO:0000256" key="6">
    <source>
        <dbReference type="ARBA" id="ARBA00022884"/>
    </source>
</evidence>
<dbReference type="InterPro" id="IPR016024">
    <property type="entry name" value="ARM-type_fold"/>
</dbReference>
<keyword evidence="6" id="KW-0694">RNA-binding</keyword>
<proteinExistence type="inferred from homology"/>
<keyword evidence="4" id="KW-0396">Initiation factor</keyword>
<dbReference type="Gene3D" id="1.25.40.180">
    <property type="match status" value="2"/>
</dbReference>
<accession>A0A2H3J4E8</accession>
<evidence type="ECO:0000256" key="5">
    <source>
        <dbReference type="ARBA" id="ARBA00022553"/>
    </source>
</evidence>
<feature type="region of interest" description="Disordered" evidence="8">
    <location>
        <begin position="535"/>
        <end position="610"/>
    </location>
</feature>
<reference evidence="10 11" key="1">
    <citation type="journal article" date="2012" name="Science">
        <title>The Paleozoic origin of enzymatic lignin decomposition reconstructed from 31 fungal genomes.</title>
        <authorList>
            <person name="Floudas D."/>
            <person name="Binder M."/>
            <person name="Riley R."/>
            <person name="Barry K."/>
            <person name="Blanchette R.A."/>
            <person name="Henrissat B."/>
            <person name="Martinez A.T."/>
            <person name="Otillar R."/>
            <person name="Spatafora J.W."/>
            <person name="Yadav J.S."/>
            <person name="Aerts A."/>
            <person name="Benoit I."/>
            <person name="Boyd A."/>
            <person name="Carlson A."/>
            <person name="Copeland A."/>
            <person name="Coutinho P.M."/>
            <person name="de Vries R.P."/>
            <person name="Ferreira P."/>
            <person name="Findley K."/>
            <person name="Foster B."/>
            <person name="Gaskell J."/>
            <person name="Glotzer D."/>
            <person name="Gorecki P."/>
            <person name="Heitman J."/>
            <person name="Hesse C."/>
            <person name="Hori C."/>
            <person name="Igarashi K."/>
            <person name="Jurgens J.A."/>
            <person name="Kallen N."/>
            <person name="Kersten P."/>
            <person name="Kohler A."/>
            <person name="Kuees U."/>
            <person name="Kumar T.K.A."/>
            <person name="Kuo A."/>
            <person name="LaButti K."/>
            <person name="Larrondo L.F."/>
            <person name="Lindquist E."/>
            <person name="Ling A."/>
            <person name="Lombard V."/>
            <person name="Lucas S."/>
            <person name="Lundell T."/>
            <person name="Martin R."/>
            <person name="McLaughlin D.J."/>
            <person name="Morgenstern I."/>
            <person name="Morin E."/>
            <person name="Murat C."/>
            <person name="Nagy L.G."/>
            <person name="Nolan M."/>
            <person name="Ohm R.A."/>
            <person name="Patyshakuliyeva A."/>
            <person name="Rokas A."/>
            <person name="Ruiz-Duenas F.J."/>
            <person name="Sabat G."/>
            <person name="Salamov A."/>
            <person name="Samejima M."/>
            <person name="Schmutz J."/>
            <person name="Slot J.C."/>
            <person name="St John F."/>
            <person name="Stenlid J."/>
            <person name="Sun H."/>
            <person name="Sun S."/>
            <person name="Syed K."/>
            <person name="Tsang A."/>
            <person name="Wiebenga A."/>
            <person name="Young D."/>
            <person name="Pisabarro A."/>
            <person name="Eastwood D.C."/>
            <person name="Martin F."/>
            <person name="Cullen D."/>
            <person name="Grigoriev I.V."/>
            <person name="Hibbett D.S."/>
        </authorList>
    </citation>
    <scope>NUCLEOTIDE SEQUENCE [LARGE SCALE GENOMIC DNA]</scope>
    <source>
        <strain evidence="10 11">MD-104</strain>
    </source>
</reference>
<keyword evidence="11" id="KW-1185">Reference proteome</keyword>
<evidence type="ECO:0000259" key="9">
    <source>
        <dbReference type="SMART" id="SM00543"/>
    </source>
</evidence>
<dbReference type="STRING" id="742152.A0A2H3J4E8"/>
<dbReference type="PANTHER" id="PTHR23253:SF9">
    <property type="entry name" value="EUKARYOTIC TRANSLATION INITIATION FACTOR 4 GAMMA 2"/>
    <property type="match status" value="1"/>
</dbReference>
<dbReference type="InterPro" id="IPR003890">
    <property type="entry name" value="MIF4G-like_typ-3"/>
</dbReference>
<dbReference type="AlphaFoldDB" id="A0A2H3J4E8"/>
<feature type="compositionally biased region" description="Polar residues" evidence="8">
    <location>
        <begin position="540"/>
        <end position="550"/>
    </location>
</feature>
<dbReference type="GO" id="GO:0010494">
    <property type="term" value="C:cytoplasmic stress granule"/>
    <property type="evidence" value="ECO:0007669"/>
    <property type="project" value="UniProtKB-ARBA"/>
</dbReference>
<organism evidence="10 11">
    <name type="scientific">Wolfiporia cocos (strain MD-104)</name>
    <name type="common">Brown rot fungus</name>
    <dbReference type="NCBI Taxonomy" id="742152"/>
    <lineage>
        <taxon>Eukaryota</taxon>
        <taxon>Fungi</taxon>
        <taxon>Dikarya</taxon>
        <taxon>Basidiomycota</taxon>
        <taxon>Agaricomycotina</taxon>
        <taxon>Agaricomycetes</taxon>
        <taxon>Polyporales</taxon>
        <taxon>Phaeolaceae</taxon>
        <taxon>Wolfiporia</taxon>
    </lineage>
</organism>
<dbReference type="GO" id="GO:0003743">
    <property type="term" value="F:translation initiation factor activity"/>
    <property type="evidence" value="ECO:0007669"/>
    <property type="project" value="UniProtKB-KW"/>
</dbReference>
<name>A0A2H3J4E8_WOLCO</name>
<evidence type="ECO:0000256" key="3">
    <source>
        <dbReference type="ARBA" id="ARBA00022490"/>
    </source>
</evidence>
<dbReference type="PANTHER" id="PTHR23253">
    <property type="entry name" value="EUKARYOTIC TRANSLATION INITIATION FACTOR 4 GAMMA"/>
    <property type="match status" value="1"/>
</dbReference>
<protein>
    <submittedName>
        <fullName evidence="10">ARM repeat-containing protein</fullName>
    </submittedName>
</protein>
<dbReference type="Pfam" id="PF02854">
    <property type="entry name" value="MIF4G"/>
    <property type="match status" value="1"/>
</dbReference>
<evidence type="ECO:0000256" key="4">
    <source>
        <dbReference type="ARBA" id="ARBA00022540"/>
    </source>
</evidence>
<keyword evidence="7" id="KW-0648">Protein biosynthesis</keyword>
<dbReference type="SUPFAM" id="SSF48371">
    <property type="entry name" value="ARM repeat"/>
    <property type="match status" value="2"/>
</dbReference>
<sequence length="723" mass="79855">MQGLLLSYITQAERDQLANSSTPSYYSGARPLEDLDSIKPAVGTFVKTPRADVRDGPGSIIKTSSMGDSPVICDQSGTAELSGAQLDMTATSNKRARSKRDVDRAIVSPSESAVPQSSAVYAEPLEMSESRWKPTSVGRKPQQVDTESPGIVDRKVRALLNKLTMKSFDSISGQIIAWANKSEKEKDARTLIQVIRLVLEQATNDATWSEIYARLCRKMMEQISSKIQDDSIKNAEGRPIVGGQLFRKYLLNRCQEDFERGWVAKETDAISAATKAIEDEAAKAAAKGTQNSDMYWDEPYAAQKARRRGLGLIKFIGELFKLQMLTERIMHECIKKLISNVDNPEYEEIESLCKLMTTVGKLLDTPKARAHVDIYFSRMKGLCRNPNVNYRMQFMLQDVIELRDRQWVPRKALAASTTIAAMHEAAVKEKSSESQAYQRTLNMSRGGSRRGDNRGDHAQVGPDGWAVTGNASPRAPPKAGDLSNFGKIQKTTSTTFGPTSVFAGKDKNESRESTLGHTGSINMFSKLMENTELASDAGNVKSSRPPSQEASVDFGAGGAPVPQRRKLQLLPRTLPRTQPKYEADSTPAQTEAAKDEQVSSVPSMTEEKAKQRVAEDSKEFFIIRDLDEAEAYFTRLPSEHKFRLVNKLVSQAIESKEADAQLVADFFSRAASKNLCSPQSFEEGFAPAAETLGGIAIYLSKATKLMETMRRGARLDSDEAQRI</sequence>
<feature type="domain" description="MIF4G" evidence="9">
    <location>
        <begin position="153"/>
        <end position="406"/>
    </location>
</feature>
<feature type="compositionally biased region" description="Polar residues" evidence="8">
    <location>
        <begin position="489"/>
        <end position="498"/>
    </location>
</feature>
<evidence type="ECO:0000313" key="11">
    <source>
        <dbReference type="Proteomes" id="UP000218811"/>
    </source>
</evidence>
<keyword evidence="3" id="KW-0963">Cytoplasm</keyword>
<dbReference type="GO" id="GO:0016281">
    <property type="term" value="C:eukaryotic translation initiation factor 4F complex"/>
    <property type="evidence" value="ECO:0007669"/>
    <property type="project" value="TreeGrafter"/>
</dbReference>